<feature type="transmembrane region" description="Helical" evidence="8">
    <location>
        <begin position="235"/>
        <end position="256"/>
    </location>
</feature>
<dbReference type="SUPFAM" id="SSF118215">
    <property type="entry name" value="Proton glutamate symport protein"/>
    <property type="match status" value="1"/>
</dbReference>
<keyword evidence="4 8" id="KW-0812">Transmembrane</keyword>
<dbReference type="GeneID" id="64981898"/>
<keyword evidence="3" id="KW-1003">Cell membrane</keyword>
<dbReference type="FunFam" id="1.10.3860.10:FF:000001">
    <property type="entry name" value="C4-dicarboxylate transport protein"/>
    <property type="match status" value="1"/>
</dbReference>
<dbReference type="GO" id="GO:0006835">
    <property type="term" value="P:dicarboxylic acid transport"/>
    <property type="evidence" value="ECO:0007669"/>
    <property type="project" value="TreeGrafter"/>
</dbReference>
<comment type="subcellular location">
    <subcellularLocation>
        <location evidence="1">Cell membrane</location>
        <topology evidence="1">Multi-pass membrane protein</topology>
    </subcellularLocation>
</comment>
<evidence type="ECO:0000313" key="10">
    <source>
        <dbReference type="Proteomes" id="UP000242470"/>
    </source>
</evidence>
<evidence type="ECO:0000256" key="7">
    <source>
        <dbReference type="ARBA" id="ARBA00023136"/>
    </source>
</evidence>
<evidence type="ECO:0000256" key="8">
    <source>
        <dbReference type="SAM" id="Phobius"/>
    </source>
</evidence>
<dbReference type="PANTHER" id="PTHR42865:SF7">
    <property type="entry name" value="PROTON_GLUTAMATE-ASPARTATE SYMPORTER"/>
    <property type="match status" value="1"/>
</dbReference>
<comment type="caution">
    <text evidence="9">The sequence shown here is derived from an EMBL/GenBank/DDBJ whole genome shotgun (WGS) entry which is preliminary data.</text>
</comment>
<reference evidence="9 10" key="1">
    <citation type="submission" date="2017-08" db="EMBL/GenBank/DDBJ databases">
        <title>Draft genome sequences of 64 type strains of genus Staph aureus.</title>
        <authorList>
            <person name="Cole K."/>
            <person name="Golubchik T."/>
            <person name="Russell J."/>
            <person name="Foster D."/>
            <person name="Llewelyn M."/>
            <person name="Wilson D."/>
            <person name="Crook D."/>
            <person name="Paul J."/>
        </authorList>
    </citation>
    <scope>NUCLEOTIDE SEQUENCE [LARGE SCALE GENOMIC DNA]</scope>
    <source>
        <strain evidence="9 10">NCTC 12101</strain>
    </source>
</reference>
<dbReference type="InterPro" id="IPR001991">
    <property type="entry name" value="Na-dicarboxylate_symporter"/>
</dbReference>
<feature type="transmembrane region" description="Helical" evidence="8">
    <location>
        <begin position="345"/>
        <end position="362"/>
    </location>
</feature>
<keyword evidence="2" id="KW-0813">Transport</keyword>
<evidence type="ECO:0000256" key="6">
    <source>
        <dbReference type="ARBA" id="ARBA00022989"/>
    </source>
</evidence>
<dbReference type="Pfam" id="PF00375">
    <property type="entry name" value="SDF"/>
    <property type="match status" value="1"/>
</dbReference>
<dbReference type="RefSeq" id="WP_059107676.1">
    <property type="nucleotide sequence ID" value="NZ_AP024589.1"/>
</dbReference>
<evidence type="ECO:0000313" key="9">
    <source>
        <dbReference type="EMBL" id="PNZ66762.1"/>
    </source>
</evidence>
<feature type="transmembrane region" description="Helical" evidence="8">
    <location>
        <begin position="164"/>
        <end position="187"/>
    </location>
</feature>
<feature type="transmembrane region" description="Helical" evidence="8">
    <location>
        <begin position="368"/>
        <end position="390"/>
    </location>
</feature>
<evidence type="ECO:0000256" key="4">
    <source>
        <dbReference type="ARBA" id="ARBA00022692"/>
    </source>
</evidence>
<feature type="transmembrane region" description="Helical" evidence="8">
    <location>
        <begin position="48"/>
        <end position="72"/>
    </location>
</feature>
<dbReference type="EMBL" id="PPQW01000051">
    <property type="protein sequence ID" value="PNZ66762.1"/>
    <property type="molecule type" value="Genomic_DNA"/>
</dbReference>
<evidence type="ECO:0000256" key="2">
    <source>
        <dbReference type="ARBA" id="ARBA00022448"/>
    </source>
</evidence>
<dbReference type="GO" id="GO:0015293">
    <property type="term" value="F:symporter activity"/>
    <property type="evidence" value="ECO:0007669"/>
    <property type="project" value="UniProtKB-KW"/>
</dbReference>
<gene>
    <name evidence="9" type="ORF">CD158_07680</name>
</gene>
<dbReference type="PRINTS" id="PR00173">
    <property type="entry name" value="EDTRNSPORT"/>
</dbReference>
<evidence type="ECO:0000256" key="3">
    <source>
        <dbReference type="ARBA" id="ARBA00022475"/>
    </source>
</evidence>
<feature type="transmembrane region" description="Helical" evidence="8">
    <location>
        <begin position="199"/>
        <end position="223"/>
    </location>
</feature>
<dbReference type="GO" id="GO:0005886">
    <property type="term" value="C:plasma membrane"/>
    <property type="evidence" value="ECO:0007669"/>
    <property type="project" value="UniProtKB-SubCell"/>
</dbReference>
<feature type="transmembrane region" description="Helical" evidence="8">
    <location>
        <begin position="268"/>
        <end position="288"/>
    </location>
</feature>
<protein>
    <submittedName>
        <fullName evidence="9">Dicarboxylate/amino acid:cation symporter</fullName>
    </submittedName>
</protein>
<dbReference type="Proteomes" id="UP000242470">
    <property type="component" value="Unassembled WGS sequence"/>
</dbReference>
<keyword evidence="7 8" id="KW-0472">Membrane</keyword>
<accession>A0AAP8PN83</accession>
<keyword evidence="6 8" id="KW-1133">Transmembrane helix</keyword>
<name>A0AAP8PN83_9STAP</name>
<sequence length="433" mass="45899">MKTKNLSLKIVIALVLGITVGSICNIYAQSNIVGWTDQYIFNVIGQIFLNLIFMLVVPVVFVSIVLGVVGVGDPKLLGGIGLKALTFFLSTTALAITIGIALALLFKPGAGHSDLLKSEDVNKYEQTLKEQNSAEDSAANQTFDQTLINLFPKNPIQAMTEGNMLQIITFAIFIGVGLIMVGSKAEVVNRFFLQTNEVLMYIITMIMNVFAPIGTFVLVAHAFTGAGFGAIKQLGMYFFIVLLALAVHFFVVYGSAVKLLGKYSPMNFFKAFMPAITVGFSTSSSTATLPVSMNCTKKMGVRPEIASFIQPLGATINMDGTAIMQGVATIFIAQISGVDLSLGQLITVVVIAVVASIGTAGVPGVGLIMLAMVLNAVGLNAAAIGIILGIDRLLDMTRTSVNITGDAACALIVSESEQRKLNKRALPKQNANA</sequence>
<evidence type="ECO:0000256" key="1">
    <source>
        <dbReference type="ARBA" id="ARBA00004651"/>
    </source>
</evidence>
<dbReference type="Gene3D" id="1.10.3860.10">
    <property type="entry name" value="Sodium:dicarboxylate symporter"/>
    <property type="match status" value="1"/>
</dbReference>
<organism evidence="9 10">
    <name type="scientific">Staphylococcus auricularis</name>
    <dbReference type="NCBI Taxonomy" id="29379"/>
    <lineage>
        <taxon>Bacteria</taxon>
        <taxon>Bacillati</taxon>
        <taxon>Bacillota</taxon>
        <taxon>Bacilli</taxon>
        <taxon>Bacillales</taxon>
        <taxon>Staphylococcaceae</taxon>
        <taxon>Staphylococcus</taxon>
    </lineage>
</organism>
<dbReference type="AlphaFoldDB" id="A0AAP8PN83"/>
<keyword evidence="5" id="KW-0769">Symport</keyword>
<proteinExistence type="predicted"/>
<feature type="transmembrane region" description="Helical" evidence="8">
    <location>
        <begin position="84"/>
        <end position="106"/>
    </location>
</feature>
<evidence type="ECO:0000256" key="5">
    <source>
        <dbReference type="ARBA" id="ARBA00022847"/>
    </source>
</evidence>
<dbReference type="InterPro" id="IPR036458">
    <property type="entry name" value="Na:dicarbo_symporter_sf"/>
</dbReference>
<dbReference type="PANTHER" id="PTHR42865">
    <property type="entry name" value="PROTON/GLUTAMATE-ASPARTATE SYMPORTER"/>
    <property type="match status" value="1"/>
</dbReference>
<feature type="transmembrane region" description="Helical" evidence="8">
    <location>
        <begin position="7"/>
        <end position="28"/>
    </location>
</feature>